<organism evidence="9 10">
    <name type="scientific">Salinimonas iocasae</name>
    <dbReference type="NCBI Taxonomy" id="2572577"/>
    <lineage>
        <taxon>Bacteria</taxon>
        <taxon>Pseudomonadati</taxon>
        <taxon>Pseudomonadota</taxon>
        <taxon>Gammaproteobacteria</taxon>
        <taxon>Alteromonadales</taxon>
        <taxon>Alteromonadaceae</taxon>
        <taxon>Alteromonas/Salinimonas group</taxon>
        <taxon>Salinimonas</taxon>
    </lineage>
</organism>
<evidence type="ECO:0000313" key="10">
    <source>
        <dbReference type="Proteomes" id="UP000304912"/>
    </source>
</evidence>
<dbReference type="PROSITE" id="PS50887">
    <property type="entry name" value="GGDEF"/>
    <property type="match status" value="1"/>
</dbReference>
<comment type="cofactor">
    <cofactor evidence="1">
        <name>Mg(2+)</name>
        <dbReference type="ChEBI" id="CHEBI:18420"/>
    </cofactor>
</comment>
<reference evidence="9 10" key="1">
    <citation type="submission" date="2019-04" db="EMBL/GenBank/DDBJ databases">
        <title>Salinimonas iocasae sp. nov., a halophilic bacterium isolated from the outer tube casing of tubeworms in Okinawa Trough.</title>
        <authorList>
            <person name="Zhang H."/>
            <person name="Wang H."/>
            <person name="Li C."/>
        </authorList>
    </citation>
    <scope>NUCLEOTIDE SEQUENCE [LARGE SCALE GENOMIC DNA]</scope>
    <source>
        <strain evidence="9 10">KX18D6</strain>
    </source>
</reference>
<gene>
    <name evidence="9" type="ORF">FBQ74_11640</name>
</gene>
<dbReference type="Gene3D" id="3.30.70.270">
    <property type="match status" value="1"/>
</dbReference>
<dbReference type="InterPro" id="IPR050469">
    <property type="entry name" value="Diguanylate_Cyclase"/>
</dbReference>
<dbReference type="EC" id="2.7.7.65" evidence="2"/>
<evidence type="ECO:0000256" key="1">
    <source>
        <dbReference type="ARBA" id="ARBA00001946"/>
    </source>
</evidence>
<dbReference type="Proteomes" id="UP000304912">
    <property type="component" value="Chromosome"/>
</dbReference>
<evidence type="ECO:0000256" key="7">
    <source>
        <dbReference type="SAM" id="SignalP"/>
    </source>
</evidence>
<dbReference type="GO" id="GO:0005886">
    <property type="term" value="C:plasma membrane"/>
    <property type="evidence" value="ECO:0007669"/>
    <property type="project" value="TreeGrafter"/>
</dbReference>
<dbReference type="GO" id="GO:0043709">
    <property type="term" value="P:cell adhesion involved in single-species biofilm formation"/>
    <property type="evidence" value="ECO:0007669"/>
    <property type="project" value="TreeGrafter"/>
</dbReference>
<accession>A0A5B7YEJ5</accession>
<dbReference type="InterPro" id="IPR019734">
    <property type="entry name" value="TPR_rpt"/>
</dbReference>
<keyword evidence="6" id="KW-0812">Transmembrane</keyword>
<evidence type="ECO:0000256" key="2">
    <source>
        <dbReference type="ARBA" id="ARBA00012528"/>
    </source>
</evidence>
<name>A0A5B7YEJ5_9ALTE</name>
<feature type="repeat" description="TPR" evidence="4">
    <location>
        <begin position="138"/>
        <end position="171"/>
    </location>
</feature>
<evidence type="ECO:0000256" key="4">
    <source>
        <dbReference type="PROSITE-ProRule" id="PRU00339"/>
    </source>
</evidence>
<dbReference type="InterPro" id="IPR029787">
    <property type="entry name" value="Nucleotide_cyclase"/>
</dbReference>
<feature type="transmembrane region" description="Helical" evidence="6">
    <location>
        <begin position="377"/>
        <end position="396"/>
    </location>
</feature>
<dbReference type="OrthoDB" id="9803824at2"/>
<keyword evidence="10" id="KW-1185">Reference proteome</keyword>
<dbReference type="SUPFAM" id="SSF48452">
    <property type="entry name" value="TPR-like"/>
    <property type="match status" value="1"/>
</dbReference>
<dbReference type="SUPFAM" id="SSF55073">
    <property type="entry name" value="Nucleotide cyclase"/>
    <property type="match status" value="1"/>
</dbReference>
<feature type="signal peptide" evidence="7">
    <location>
        <begin position="1"/>
        <end position="19"/>
    </location>
</feature>
<dbReference type="PANTHER" id="PTHR45138">
    <property type="entry name" value="REGULATORY COMPONENTS OF SENSORY TRANSDUCTION SYSTEM"/>
    <property type="match status" value="1"/>
</dbReference>
<dbReference type="InterPro" id="IPR043128">
    <property type="entry name" value="Rev_trsase/Diguanyl_cyclase"/>
</dbReference>
<protein>
    <recommendedName>
        <fullName evidence="2">diguanylate cyclase</fullName>
        <ecNumber evidence="2">2.7.7.65</ecNumber>
    </recommendedName>
</protein>
<dbReference type="RefSeq" id="WP_139756826.1">
    <property type="nucleotide sequence ID" value="NZ_CP039852.1"/>
</dbReference>
<proteinExistence type="predicted"/>
<dbReference type="GO" id="GO:0052621">
    <property type="term" value="F:diguanylate cyclase activity"/>
    <property type="evidence" value="ECO:0007669"/>
    <property type="project" value="UniProtKB-EC"/>
</dbReference>
<dbReference type="PANTHER" id="PTHR45138:SF9">
    <property type="entry name" value="DIGUANYLATE CYCLASE DGCM-RELATED"/>
    <property type="match status" value="1"/>
</dbReference>
<dbReference type="PROSITE" id="PS50005">
    <property type="entry name" value="TPR"/>
    <property type="match status" value="1"/>
</dbReference>
<keyword evidence="6" id="KW-0472">Membrane</keyword>
<comment type="catalytic activity">
    <reaction evidence="3">
        <text>2 GTP = 3',3'-c-di-GMP + 2 diphosphate</text>
        <dbReference type="Rhea" id="RHEA:24898"/>
        <dbReference type="ChEBI" id="CHEBI:33019"/>
        <dbReference type="ChEBI" id="CHEBI:37565"/>
        <dbReference type="ChEBI" id="CHEBI:58805"/>
        <dbReference type="EC" id="2.7.7.65"/>
    </reaction>
</comment>
<dbReference type="KEGG" id="salk:FBQ74_11640"/>
<keyword evidence="5" id="KW-0175">Coiled coil</keyword>
<dbReference type="GO" id="GO:1902201">
    <property type="term" value="P:negative regulation of bacterial-type flagellum-dependent cell motility"/>
    <property type="evidence" value="ECO:0007669"/>
    <property type="project" value="TreeGrafter"/>
</dbReference>
<sequence>MKKALLFFLLSSWVFNAFASENDVDSMLAQAWKLKSKAPEKFSALLDSLAESDKRLNDEQKLKFEYLDGYRVAFSGKPLLAIEKYQHVIANTVDAELRLYASTALLNIFAITRNYSEGFDTVTYLLPQLATPGSEAAAQAHLGLAIFYNQVNEYDDAYKSASEALSLTSDLRSICFGNNLIFEAQVNQQKIISKENFEQGLEACRLAEENVVIASTVILKAKNLLNKDDAESAQELLIENKAIFDAINYPRIKAEYHSLMSMLLFKSNSIIEAEVQAKAALDIASQMGATKPNVDALYVLYLIEEFRSNSSRALAFYKQYAELEKAYVDEVSAKQLSISKAKNEALEKANQIKLLDKENALLKTEARLRKKELQNSYLVILSLVMLAAVIIAWLMVTRRIHRKFKTQARTDKLTGVTNRHYFTELAQSNLRYHSRTGQDLAFVIFDLDLFKRINDTYGHIVGDWVLQQVVKTVQRVCRGQDIIGRMGGEEFALLLPGCTVEKAIAITENYRSAIAAIDSTPTGHAFSVTASFGVSDSRQCGYSFDKLYASADEALYQSKETGRNKICGYEPEVILTSVTEQPA</sequence>
<feature type="domain" description="GGDEF" evidence="8">
    <location>
        <begin position="438"/>
        <end position="571"/>
    </location>
</feature>
<evidence type="ECO:0000256" key="3">
    <source>
        <dbReference type="ARBA" id="ARBA00034247"/>
    </source>
</evidence>
<dbReference type="Pfam" id="PF00990">
    <property type="entry name" value="GGDEF"/>
    <property type="match status" value="1"/>
</dbReference>
<keyword evidence="6" id="KW-1133">Transmembrane helix</keyword>
<dbReference type="NCBIfam" id="TIGR00254">
    <property type="entry name" value="GGDEF"/>
    <property type="match status" value="1"/>
</dbReference>
<dbReference type="FunFam" id="3.30.70.270:FF:000001">
    <property type="entry name" value="Diguanylate cyclase domain protein"/>
    <property type="match status" value="1"/>
</dbReference>
<dbReference type="CDD" id="cd01949">
    <property type="entry name" value="GGDEF"/>
    <property type="match status" value="1"/>
</dbReference>
<dbReference type="InterPro" id="IPR000160">
    <property type="entry name" value="GGDEF_dom"/>
</dbReference>
<keyword evidence="7" id="KW-0732">Signal</keyword>
<feature type="chain" id="PRO_5022833485" description="diguanylate cyclase" evidence="7">
    <location>
        <begin position="20"/>
        <end position="583"/>
    </location>
</feature>
<feature type="coiled-coil region" evidence="5">
    <location>
        <begin position="338"/>
        <end position="374"/>
    </location>
</feature>
<evidence type="ECO:0000259" key="8">
    <source>
        <dbReference type="PROSITE" id="PS50887"/>
    </source>
</evidence>
<dbReference type="AlphaFoldDB" id="A0A5B7YEJ5"/>
<evidence type="ECO:0000313" key="9">
    <source>
        <dbReference type="EMBL" id="QCZ94084.1"/>
    </source>
</evidence>
<evidence type="ECO:0000256" key="6">
    <source>
        <dbReference type="SAM" id="Phobius"/>
    </source>
</evidence>
<evidence type="ECO:0000256" key="5">
    <source>
        <dbReference type="SAM" id="Coils"/>
    </source>
</evidence>
<dbReference type="EMBL" id="CP039852">
    <property type="protein sequence ID" value="QCZ94084.1"/>
    <property type="molecule type" value="Genomic_DNA"/>
</dbReference>
<keyword evidence="4" id="KW-0802">TPR repeat</keyword>
<dbReference type="SMART" id="SM00267">
    <property type="entry name" value="GGDEF"/>
    <property type="match status" value="1"/>
</dbReference>
<dbReference type="InterPro" id="IPR011990">
    <property type="entry name" value="TPR-like_helical_dom_sf"/>
</dbReference>